<dbReference type="EMBL" id="JAHVHU010000009">
    <property type="protein sequence ID" value="MBY5958501.1"/>
    <property type="molecule type" value="Genomic_DNA"/>
</dbReference>
<proteinExistence type="predicted"/>
<sequence>MEVQLDFRSTSDRKIYDLRDTGISSIMLLGHYTYQRAGQVLKQHQHNNMFEICYLETGKQIYEIESKEYLLKGGDLLLTKPNQIHGTSNYPESIGSLYWIILKAPDENQSLLGFKKSWSESLYSELLNAPHVHFPGNQRIRQRFRTLESQCRSRDRPLINLHIFNSIVSILLEVIELSKSDNSVDLP</sequence>
<dbReference type="InterPro" id="IPR014710">
    <property type="entry name" value="RmlC-like_jellyroll"/>
</dbReference>
<dbReference type="AlphaFoldDB" id="A0A953HXL3"/>
<organism evidence="3 4">
    <name type="scientific">Membranihabitans marinus</name>
    <dbReference type="NCBI Taxonomy" id="1227546"/>
    <lineage>
        <taxon>Bacteria</taxon>
        <taxon>Pseudomonadati</taxon>
        <taxon>Bacteroidota</taxon>
        <taxon>Saprospiria</taxon>
        <taxon>Saprospirales</taxon>
        <taxon>Saprospiraceae</taxon>
        <taxon>Membranihabitans</taxon>
    </lineage>
</organism>
<reference evidence="3" key="1">
    <citation type="submission" date="2021-06" db="EMBL/GenBank/DDBJ databases">
        <title>44 bacteria genomes isolated from Dapeng, Shenzhen.</title>
        <authorList>
            <person name="Zheng W."/>
            <person name="Yu S."/>
            <person name="Huang Y."/>
        </authorList>
    </citation>
    <scope>NUCLEOTIDE SEQUENCE</scope>
    <source>
        <strain evidence="3">DP5N28-2</strain>
    </source>
</reference>
<protein>
    <submittedName>
        <fullName evidence="3">AraC family ligand binding domain-containing protein</fullName>
    </submittedName>
</protein>
<keyword evidence="1" id="KW-0238">DNA-binding</keyword>
<dbReference type="Gene3D" id="2.60.120.10">
    <property type="entry name" value="Jelly Rolls"/>
    <property type="match status" value="1"/>
</dbReference>
<evidence type="ECO:0000313" key="4">
    <source>
        <dbReference type="Proteomes" id="UP000753961"/>
    </source>
</evidence>
<dbReference type="Pfam" id="PF02311">
    <property type="entry name" value="AraC_binding"/>
    <property type="match status" value="1"/>
</dbReference>
<gene>
    <name evidence="3" type="ORF">KUV50_10180</name>
</gene>
<comment type="caution">
    <text evidence="3">The sequence shown here is derived from an EMBL/GenBank/DDBJ whole genome shotgun (WGS) entry which is preliminary data.</text>
</comment>
<dbReference type="SUPFAM" id="SSF51215">
    <property type="entry name" value="Regulatory protein AraC"/>
    <property type="match status" value="1"/>
</dbReference>
<dbReference type="GO" id="GO:0006355">
    <property type="term" value="P:regulation of DNA-templated transcription"/>
    <property type="evidence" value="ECO:0007669"/>
    <property type="project" value="InterPro"/>
</dbReference>
<dbReference type="RefSeq" id="WP_222580041.1">
    <property type="nucleotide sequence ID" value="NZ_JAHVHU010000009.1"/>
</dbReference>
<dbReference type="InterPro" id="IPR037923">
    <property type="entry name" value="HTH-like"/>
</dbReference>
<accession>A0A953HXL3</accession>
<evidence type="ECO:0000313" key="3">
    <source>
        <dbReference type="EMBL" id="MBY5958501.1"/>
    </source>
</evidence>
<evidence type="ECO:0000256" key="1">
    <source>
        <dbReference type="ARBA" id="ARBA00023125"/>
    </source>
</evidence>
<dbReference type="Proteomes" id="UP000753961">
    <property type="component" value="Unassembled WGS sequence"/>
</dbReference>
<dbReference type="InterPro" id="IPR003313">
    <property type="entry name" value="AraC-bd"/>
</dbReference>
<dbReference type="GO" id="GO:0003677">
    <property type="term" value="F:DNA binding"/>
    <property type="evidence" value="ECO:0007669"/>
    <property type="project" value="UniProtKB-KW"/>
</dbReference>
<feature type="domain" description="AraC-type arabinose-binding/dimerisation" evidence="2">
    <location>
        <begin position="37"/>
        <end position="100"/>
    </location>
</feature>
<evidence type="ECO:0000259" key="2">
    <source>
        <dbReference type="Pfam" id="PF02311"/>
    </source>
</evidence>
<name>A0A953HXL3_9BACT</name>
<keyword evidence="4" id="KW-1185">Reference proteome</keyword>